<dbReference type="InterPro" id="IPR001750">
    <property type="entry name" value="ND/Mrp_TM"/>
</dbReference>
<protein>
    <submittedName>
        <fullName evidence="5">Multiple resistance and pH homeostasis protein A</fullName>
    </submittedName>
</protein>
<feature type="transmembrane region" description="Helical" evidence="3">
    <location>
        <begin position="315"/>
        <end position="338"/>
    </location>
</feature>
<dbReference type="PRINTS" id="PR01434">
    <property type="entry name" value="NADHDHGNASE5"/>
</dbReference>
<evidence type="ECO:0000256" key="3">
    <source>
        <dbReference type="SAM" id="Phobius"/>
    </source>
</evidence>
<feature type="transmembrane region" description="Helical" evidence="3">
    <location>
        <begin position="38"/>
        <end position="61"/>
    </location>
</feature>
<keyword evidence="2 3" id="KW-0812">Transmembrane</keyword>
<evidence type="ECO:0000313" key="5">
    <source>
        <dbReference type="EMBL" id="WPL15169.1"/>
    </source>
</evidence>
<name>A0ABZ0S3D4_9GAMM</name>
<sequence>MTATALLPLATLGSSLMTAVLIFLLPEQAVRTRTLLNLAAAVVKIVLVAWMALGLTAGQHYGLSFPVVDGLSFVLQVDKLGLAFAGLSSLLWLFTTIYAIGYLEGSPNRRRFFGFFSLCVASTMGVSLAGNLFTLLIFYELLTVSTYPLVAHRGTPQALAAASVYLRYTLSAGLALLLGMVALQVLGGDWRFGERTLLSGLDPAKRPLLIGLFWLLILGFGVKAALVPLHGWLPRAMVAPAPVSALLHAVAVVKAGAFGIVRLVYDVYGIGFAQSLGVLDGLVVIASVTIVYGSVRALTQQELKPRLAFSTVSQVSYIVLGIGLFGPLGTIAALAHLIHQGLMKVTLFFCAGNYAEELGIHRIDELDGVGRRMPLSSLAFTLGALGMIGLPPVVGFISKWLLGLGAVQAGKPWVIAVLVTSTLLNMAYFLPILHRLWFRPGPARGLGDWPGERKPGGLETSAWLLLPALATALLSLMAGMLAGLPFSPLQWATLVVRQEYLLP</sequence>
<dbReference type="PANTHER" id="PTHR43373:SF1">
    <property type="entry name" value="NA(+)_H(+) ANTIPORTER SUBUNIT A"/>
    <property type="match status" value="1"/>
</dbReference>
<feature type="transmembrane region" description="Helical" evidence="3">
    <location>
        <begin position="165"/>
        <end position="187"/>
    </location>
</feature>
<feature type="transmembrane region" description="Helical" evidence="3">
    <location>
        <begin position="112"/>
        <end position="139"/>
    </location>
</feature>
<feature type="transmembrane region" description="Helical" evidence="3">
    <location>
        <begin position="462"/>
        <end position="484"/>
    </location>
</feature>
<dbReference type="Pfam" id="PF00361">
    <property type="entry name" value="Proton_antipo_M"/>
    <property type="match status" value="1"/>
</dbReference>
<comment type="subcellular location">
    <subcellularLocation>
        <location evidence="1">Endomembrane system</location>
        <topology evidence="1">Multi-pass membrane protein</topology>
    </subcellularLocation>
    <subcellularLocation>
        <location evidence="2">Membrane</location>
        <topology evidence="2">Multi-pass membrane protein</topology>
    </subcellularLocation>
</comment>
<feature type="transmembrane region" description="Helical" evidence="3">
    <location>
        <begin position="245"/>
        <end position="265"/>
    </location>
</feature>
<feature type="domain" description="NADH:quinone oxidoreductase/Mrp antiporter transmembrane" evidence="4">
    <location>
        <begin position="129"/>
        <end position="424"/>
    </location>
</feature>
<dbReference type="EMBL" id="CP121472">
    <property type="protein sequence ID" value="WPL15169.1"/>
    <property type="molecule type" value="Genomic_DNA"/>
</dbReference>
<evidence type="ECO:0000313" key="6">
    <source>
        <dbReference type="Proteomes" id="UP001432180"/>
    </source>
</evidence>
<feature type="transmembrane region" description="Helical" evidence="3">
    <location>
        <begin position="81"/>
        <end position="100"/>
    </location>
</feature>
<proteinExistence type="predicted"/>
<keyword evidence="3" id="KW-1133">Transmembrane helix</keyword>
<evidence type="ECO:0000256" key="1">
    <source>
        <dbReference type="ARBA" id="ARBA00004127"/>
    </source>
</evidence>
<dbReference type="RefSeq" id="WP_328985754.1">
    <property type="nucleotide sequence ID" value="NZ_CP121472.1"/>
</dbReference>
<dbReference type="PANTHER" id="PTHR43373">
    <property type="entry name" value="NA(+)/H(+) ANTIPORTER SUBUNIT"/>
    <property type="match status" value="1"/>
</dbReference>
<feature type="transmembrane region" description="Helical" evidence="3">
    <location>
        <begin position="413"/>
        <end position="433"/>
    </location>
</feature>
<dbReference type="Proteomes" id="UP001432180">
    <property type="component" value="Chromosome"/>
</dbReference>
<evidence type="ECO:0000256" key="2">
    <source>
        <dbReference type="RuleBase" id="RU000320"/>
    </source>
</evidence>
<accession>A0ABZ0S3D4</accession>
<feature type="transmembrane region" description="Helical" evidence="3">
    <location>
        <begin position="277"/>
        <end position="295"/>
    </location>
</feature>
<evidence type="ECO:0000259" key="4">
    <source>
        <dbReference type="Pfam" id="PF00361"/>
    </source>
</evidence>
<dbReference type="InterPro" id="IPR050616">
    <property type="entry name" value="CPA3_Na-H_Antiporter_A"/>
</dbReference>
<feature type="transmembrane region" description="Helical" evidence="3">
    <location>
        <begin position="208"/>
        <end position="233"/>
    </location>
</feature>
<reference evidence="5 6" key="1">
    <citation type="journal article" date="2023" name="Microorganisms">
        <title>Thiorhodovibrio frisius and Trv. litoralis spp. nov., Two Novel Members from a Clade of Fastidious Purple Sulfur Bacteria That Exhibit Unique Red-Shifted Light-Harvesting Capabilities.</title>
        <authorList>
            <person name="Methner A."/>
            <person name="Kuzyk S.B."/>
            <person name="Petersen J."/>
            <person name="Bauer S."/>
            <person name="Brinkmann H."/>
            <person name="Sichau K."/>
            <person name="Wanner G."/>
            <person name="Wolf J."/>
            <person name="Neumann-Schaal M."/>
            <person name="Henke P."/>
            <person name="Tank M."/>
            <person name="Sproer C."/>
            <person name="Bunk B."/>
            <person name="Overmann J."/>
        </authorList>
    </citation>
    <scope>NUCLEOTIDE SEQUENCE [LARGE SCALE GENOMIC DNA]</scope>
    <source>
        <strain evidence="5 6">DSM 6702</strain>
    </source>
</reference>
<feature type="transmembrane region" description="Helical" evidence="3">
    <location>
        <begin position="378"/>
        <end position="401"/>
    </location>
</feature>
<organism evidence="5 6">
    <name type="scientific">Thiorhodovibrio winogradskyi</name>
    <dbReference type="NCBI Taxonomy" id="77007"/>
    <lineage>
        <taxon>Bacteria</taxon>
        <taxon>Pseudomonadati</taxon>
        <taxon>Pseudomonadota</taxon>
        <taxon>Gammaproteobacteria</taxon>
        <taxon>Chromatiales</taxon>
        <taxon>Chromatiaceae</taxon>
        <taxon>Thiorhodovibrio</taxon>
    </lineage>
</organism>
<gene>
    <name evidence="5" type="primary">mrpA_1</name>
    <name evidence="5" type="ORF">Thiowin_00049</name>
</gene>
<keyword evidence="6" id="KW-1185">Reference proteome</keyword>
<keyword evidence="3" id="KW-0472">Membrane</keyword>
<feature type="transmembrane region" description="Helical" evidence="3">
    <location>
        <begin position="6"/>
        <end position="26"/>
    </location>
</feature>